<proteinExistence type="predicted"/>
<keyword evidence="1" id="KW-0472">Membrane</keyword>
<name>T1A196_9ZZZZ</name>
<reference evidence="3" key="2">
    <citation type="journal article" date="2014" name="ISME J.">
        <title>Microbial stratification in low pH oxic and suboxic macroscopic growths along an acid mine drainage.</title>
        <authorList>
            <person name="Mendez-Garcia C."/>
            <person name="Mesa V."/>
            <person name="Sprenger R.R."/>
            <person name="Richter M."/>
            <person name="Diez M.S."/>
            <person name="Solano J."/>
            <person name="Bargiela R."/>
            <person name="Golyshina O.V."/>
            <person name="Manteca A."/>
            <person name="Ramos J.L."/>
            <person name="Gallego J.R."/>
            <person name="Llorente I."/>
            <person name="Martins Dos Santos V.A."/>
            <person name="Jensen O.N."/>
            <person name="Pelaez A.I."/>
            <person name="Sanchez J."/>
            <person name="Ferrer M."/>
        </authorList>
    </citation>
    <scope>NUCLEOTIDE SEQUENCE</scope>
</reference>
<dbReference type="InterPro" id="IPR025857">
    <property type="entry name" value="MacB_PCD"/>
</dbReference>
<comment type="caution">
    <text evidence="3">The sequence shown here is derived from an EMBL/GenBank/DDBJ whole genome shotgun (WGS) entry which is preliminary data.</text>
</comment>
<feature type="transmembrane region" description="Helical" evidence="1">
    <location>
        <begin position="20"/>
        <end position="43"/>
    </location>
</feature>
<reference evidence="3" key="1">
    <citation type="submission" date="2013-08" db="EMBL/GenBank/DDBJ databases">
        <authorList>
            <person name="Mendez C."/>
            <person name="Richter M."/>
            <person name="Ferrer M."/>
            <person name="Sanchez J."/>
        </authorList>
    </citation>
    <scope>NUCLEOTIDE SEQUENCE</scope>
</reference>
<dbReference type="PANTHER" id="PTHR30572:SF4">
    <property type="entry name" value="ABC TRANSPORTER PERMEASE YTRF"/>
    <property type="match status" value="1"/>
</dbReference>
<dbReference type="GO" id="GO:0022857">
    <property type="term" value="F:transmembrane transporter activity"/>
    <property type="evidence" value="ECO:0007669"/>
    <property type="project" value="TreeGrafter"/>
</dbReference>
<feature type="domain" description="MacB-like periplasmic core" evidence="2">
    <location>
        <begin position="22"/>
        <end position="103"/>
    </location>
</feature>
<dbReference type="EMBL" id="AUZY01011374">
    <property type="protein sequence ID" value="EQD34854.1"/>
    <property type="molecule type" value="Genomic_DNA"/>
</dbReference>
<evidence type="ECO:0000313" key="3">
    <source>
        <dbReference type="EMBL" id="EQD34854.1"/>
    </source>
</evidence>
<keyword evidence="1" id="KW-1133">Transmembrane helix</keyword>
<gene>
    <name evidence="3" type="ORF">B1B_17040</name>
</gene>
<accession>T1A196</accession>
<dbReference type="Pfam" id="PF12704">
    <property type="entry name" value="MacB_PCD"/>
    <property type="match status" value="1"/>
</dbReference>
<organism evidence="3">
    <name type="scientific">mine drainage metagenome</name>
    <dbReference type="NCBI Taxonomy" id="410659"/>
    <lineage>
        <taxon>unclassified sequences</taxon>
        <taxon>metagenomes</taxon>
        <taxon>ecological metagenomes</taxon>
    </lineage>
</organism>
<sequence length="110" mass="11334">MFLLTESLRSALTAIRANRLRSVLTTLGIVLGVAAVVAVIALLQGFSQAVSSQLNGLGSNTLLVQSYLPLQELLAGKVAKVTPSDMRAIAAQVPGIAGISPILPLNAKVT</sequence>
<evidence type="ECO:0000259" key="2">
    <source>
        <dbReference type="Pfam" id="PF12704"/>
    </source>
</evidence>
<feature type="non-terminal residue" evidence="3">
    <location>
        <position position="110"/>
    </location>
</feature>
<keyword evidence="1" id="KW-0812">Transmembrane</keyword>
<dbReference type="AlphaFoldDB" id="T1A196"/>
<dbReference type="InterPro" id="IPR050250">
    <property type="entry name" value="Macrolide_Exporter_MacB"/>
</dbReference>
<dbReference type="PANTHER" id="PTHR30572">
    <property type="entry name" value="MEMBRANE COMPONENT OF TRANSPORTER-RELATED"/>
    <property type="match status" value="1"/>
</dbReference>
<protein>
    <submittedName>
        <fullName evidence="3">ABC transporter, permease protein</fullName>
    </submittedName>
</protein>
<dbReference type="GO" id="GO:0005886">
    <property type="term" value="C:plasma membrane"/>
    <property type="evidence" value="ECO:0007669"/>
    <property type="project" value="TreeGrafter"/>
</dbReference>
<evidence type="ECO:0000256" key="1">
    <source>
        <dbReference type="SAM" id="Phobius"/>
    </source>
</evidence>